<organism evidence="2 3">
    <name type="scientific">Mucilaginibacter antarcticus</name>
    <dbReference type="NCBI Taxonomy" id="1855725"/>
    <lineage>
        <taxon>Bacteria</taxon>
        <taxon>Pseudomonadati</taxon>
        <taxon>Bacteroidota</taxon>
        <taxon>Sphingobacteriia</taxon>
        <taxon>Sphingobacteriales</taxon>
        <taxon>Sphingobacteriaceae</taxon>
        <taxon>Mucilaginibacter</taxon>
    </lineage>
</organism>
<keyword evidence="1" id="KW-0732">Signal</keyword>
<evidence type="ECO:0000313" key="3">
    <source>
        <dbReference type="Proteomes" id="UP001597601"/>
    </source>
</evidence>
<feature type="chain" id="PRO_5047227519" evidence="1">
    <location>
        <begin position="19"/>
        <end position="142"/>
    </location>
</feature>
<dbReference type="InterPro" id="IPR032577">
    <property type="entry name" value="DUF4920"/>
</dbReference>
<comment type="caution">
    <text evidence="2">The sequence shown here is derived from an EMBL/GenBank/DDBJ whole genome shotgun (WGS) entry which is preliminary data.</text>
</comment>
<feature type="signal peptide" evidence="1">
    <location>
        <begin position="1"/>
        <end position="18"/>
    </location>
</feature>
<dbReference type="EMBL" id="JBHUON010000002">
    <property type="protein sequence ID" value="MFD2863696.1"/>
    <property type="molecule type" value="Genomic_DNA"/>
</dbReference>
<proteinExistence type="predicted"/>
<gene>
    <name evidence="2" type="ORF">ACFSYC_03255</name>
</gene>
<reference evidence="3" key="1">
    <citation type="journal article" date="2019" name="Int. J. Syst. Evol. Microbiol.">
        <title>The Global Catalogue of Microorganisms (GCM) 10K type strain sequencing project: providing services to taxonomists for standard genome sequencing and annotation.</title>
        <authorList>
            <consortium name="The Broad Institute Genomics Platform"/>
            <consortium name="The Broad Institute Genome Sequencing Center for Infectious Disease"/>
            <person name="Wu L."/>
            <person name="Ma J."/>
        </authorList>
    </citation>
    <scope>NUCLEOTIDE SEQUENCE [LARGE SCALE GENOMIC DNA]</scope>
    <source>
        <strain evidence="3">KCTC 52232</strain>
    </source>
</reference>
<dbReference type="RefSeq" id="WP_377123470.1">
    <property type="nucleotide sequence ID" value="NZ_JBHUON010000002.1"/>
</dbReference>
<sequence>MRYLILLIVTCCALAASAQKKPMPHGMVYGNKPDTSNIVPANRVEAFMDKKVRISSTVRGKVIRVTKPKGGWFEVDAGNGKIIAAHFRDYNVTTPVELKGKIVLIEGVAQKQFEASGKAKTGIKIDPKRRLTFEVKGLMVEK</sequence>
<evidence type="ECO:0000256" key="1">
    <source>
        <dbReference type="SAM" id="SignalP"/>
    </source>
</evidence>
<name>A0ABW5XJZ2_9SPHI</name>
<keyword evidence="3" id="KW-1185">Reference proteome</keyword>
<protein>
    <submittedName>
        <fullName evidence="2">DUF4920 domain-containing protein</fullName>
    </submittedName>
</protein>
<accession>A0ABW5XJZ2</accession>
<dbReference type="Pfam" id="PF16267">
    <property type="entry name" value="DUF4920"/>
    <property type="match status" value="1"/>
</dbReference>
<evidence type="ECO:0000313" key="2">
    <source>
        <dbReference type="EMBL" id="MFD2863696.1"/>
    </source>
</evidence>
<dbReference type="Proteomes" id="UP001597601">
    <property type="component" value="Unassembled WGS sequence"/>
</dbReference>